<organism evidence="2 3">
    <name type="scientific">Aureliella helgolandensis</name>
    <dbReference type="NCBI Taxonomy" id="2527968"/>
    <lineage>
        <taxon>Bacteria</taxon>
        <taxon>Pseudomonadati</taxon>
        <taxon>Planctomycetota</taxon>
        <taxon>Planctomycetia</taxon>
        <taxon>Pirellulales</taxon>
        <taxon>Pirellulaceae</taxon>
        <taxon>Aureliella</taxon>
    </lineage>
</organism>
<dbReference type="Gene3D" id="3.20.20.20">
    <property type="entry name" value="Dihydropteroate synthase-like"/>
    <property type="match status" value="1"/>
</dbReference>
<dbReference type="PROSITE" id="PS50972">
    <property type="entry name" value="PTERIN_BINDING"/>
    <property type="match status" value="1"/>
</dbReference>
<protein>
    <submittedName>
        <fullName evidence="2">Pterin binding enzyme</fullName>
    </submittedName>
</protein>
<evidence type="ECO:0000313" key="2">
    <source>
        <dbReference type="EMBL" id="QDV22828.1"/>
    </source>
</evidence>
<sequence>MSFTNEHFYFVTGRLAEQAVRTTVARVAEELKFQYTIGVLPITVAALMTPKWILRHLVVPPHATQVMLPGCLSHNLEDIAHSIETPVVCGPRDIRDLPLFFGNKRPIATDYGKYSIEIIAEINHAPKLSSQALLEQALFLKQQGADVIDVGCTPGHRWTKVSDAIKQLRDLDIRVSIDSFDSWEVAQACAAGAQLVLSVNSSNRAQAVDWGAEVVVIPDTPDDKKSFEETIFFLTERDISVRLDPILEPLGCGFASSLERYTACRRSYPQLPMMMGIGNVTELTDADSAPINVLLLGICQELNIQSVLTTQVINWARSSVRECDLARRMMHYAVEHRIPPKHLEPQLVTLRDTRVTEFDNEILDSLARTIRDRNIRIFTRQSEIHAVSAGVHVHATDPFEVAQQLLDSAVGATIDPAHAFYLGFEMAKALTANTLSKQYEQDVALDWGFLTRAEQPHRLSRKPRSS</sequence>
<name>A0A518G2L4_9BACT</name>
<dbReference type="Pfam" id="PF00809">
    <property type="entry name" value="Pterin_bind"/>
    <property type="match status" value="1"/>
</dbReference>
<evidence type="ECO:0000259" key="1">
    <source>
        <dbReference type="PROSITE" id="PS50972"/>
    </source>
</evidence>
<reference evidence="2 3" key="1">
    <citation type="submission" date="2019-02" db="EMBL/GenBank/DDBJ databases">
        <title>Deep-cultivation of Planctomycetes and their phenomic and genomic characterization uncovers novel biology.</title>
        <authorList>
            <person name="Wiegand S."/>
            <person name="Jogler M."/>
            <person name="Boedeker C."/>
            <person name="Pinto D."/>
            <person name="Vollmers J."/>
            <person name="Rivas-Marin E."/>
            <person name="Kohn T."/>
            <person name="Peeters S.H."/>
            <person name="Heuer A."/>
            <person name="Rast P."/>
            <person name="Oberbeckmann S."/>
            <person name="Bunk B."/>
            <person name="Jeske O."/>
            <person name="Meyerdierks A."/>
            <person name="Storesund J.E."/>
            <person name="Kallscheuer N."/>
            <person name="Luecker S."/>
            <person name="Lage O.M."/>
            <person name="Pohl T."/>
            <person name="Merkel B.J."/>
            <person name="Hornburger P."/>
            <person name="Mueller R.-W."/>
            <person name="Bruemmer F."/>
            <person name="Labrenz M."/>
            <person name="Spormann A.M."/>
            <person name="Op den Camp H."/>
            <person name="Overmann J."/>
            <person name="Amann R."/>
            <person name="Jetten M.S.M."/>
            <person name="Mascher T."/>
            <person name="Medema M.H."/>
            <person name="Devos D.P."/>
            <person name="Kaster A.-K."/>
            <person name="Ovreas L."/>
            <person name="Rohde M."/>
            <person name="Galperin M.Y."/>
            <person name="Jogler C."/>
        </authorList>
    </citation>
    <scope>NUCLEOTIDE SEQUENCE [LARGE SCALE GENOMIC DNA]</scope>
    <source>
        <strain evidence="2 3">Q31a</strain>
    </source>
</reference>
<dbReference type="EMBL" id="CP036298">
    <property type="protein sequence ID" value="QDV22828.1"/>
    <property type="molecule type" value="Genomic_DNA"/>
</dbReference>
<dbReference type="KEGG" id="ahel:Q31a_11200"/>
<feature type="domain" description="Pterin-binding" evidence="1">
    <location>
        <begin position="108"/>
        <end position="331"/>
    </location>
</feature>
<keyword evidence="3" id="KW-1185">Reference proteome</keyword>
<dbReference type="Proteomes" id="UP000318017">
    <property type="component" value="Chromosome"/>
</dbReference>
<gene>
    <name evidence="2" type="ORF">Q31a_11200</name>
</gene>
<dbReference type="GO" id="GO:0042558">
    <property type="term" value="P:pteridine-containing compound metabolic process"/>
    <property type="evidence" value="ECO:0007669"/>
    <property type="project" value="InterPro"/>
</dbReference>
<dbReference type="InterPro" id="IPR011005">
    <property type="entry name" value="Dihydropteroate_synth-like_sf"/>
</dbReference>
<dbReference type="Pfam" id="PF20123">
    <property type="entry name" value="DUF6513"/>
    <property type="match status" value="1"/>
</dbReference>
<dbReference type="AlphaFoldDB" id="A0A518G2L4"/>
<dbReference type="InterPro" id="IPR045406">
    <property type="entry name" value="DUF6513"/>
</dbReference>
<accession>A0A518G2L4</accession>
<dbReference type="InterPro" id="IPR000489">
    <property type="entry name" value="Pterin-binding_dom"/>
</dbReference>
<dbReference type="SUPFAM" id="SSF51717">
    <property type="entry name" value="Dihydropteroate synthetase-like"/>
    <property type="match status" value="1"/>
</dbReference>
<dbReference type="OrthoDB" id="4029442at2"/>
<evidence type="ECO:0000313" key="3">
    <source>
        <dbReference type="Proteomes" id="UP000318017"/>
    </source>
</evidence>
<dbReference type="RefSeq" id="WP_145074974.1">
    <property type="nucleotide sequence ID" value="NZ_CP036298.1"/>
</dbReference>
<proteinExistence type="predicted"/>